<dbReference type="EMBL" id="JBBPFD010000013">
    <property type="protein sequence ID" value="KAK7901224.1"/>
    <property type="molecule type" value="Genomic_DNA"/>
</dbReference>
<comment type="caution">
    <text evidence="1">The sequence shown here is derived from an EMBL/GenBank/DDBJ whole genome shotgun (WGS) entry which is preliminary data.</text>
</comment>
<evidence type="ECO:0000313" key="1">
    <source>
        <dbReference type="EMBL" id="KAK7901224.1"/>
    </source>
</evidence>
<reference evidence="2" key="1">
    <citation type="submission" date="2024-04" db="EMBL/GenBank/DDBJ databases">
        <title>Salinicola lusitanus LLJ914,a marine bacterium isolated from the Okinawa Trough.</title>
        <authorList>
            <person name="Li J."/>
        </authorList>
    </citation>
    <scope>NUCLEOTIDE SEQUENCE [LARGE SCALE GENOMIC DNA]</scope>
</reference>
<accession>A0AAW0NUW3</accession>
<name>A0AAW0NUW3_9GOBI</name>
<organism evidence="1 2">
    <name type="scientific">Mugilogobius chulae</name>
    <name type="common">yellowstripe goby</name>
    <dbReference type="NCBI Taxonomy" id="88201"/>
    <lineage>
        <taxon>Eukaryota</taxon>
        <taxon>Metazoa</taxon>
        <taxon>Chordata</taxon>
        <taxon>Craniata</taxon>
        <taxon>Vertebrata</taxon>
        <taxon>Euteleostomi</taxon>
        <taxon>Actinopterygii</taxon>
        <taxon>Neopterygii</taxon>
        <taxon>Teleostei</taxon>
        <taxon>Neoteleostei</taxon>
        <taxon>Acanthomorphata</taxon>
        <taxon>Gobiaria</taxon>
        <taxon>Gobiiformes</taxon>
        <taxon>Gobioidei</taxon>
        <taxon>Gobiidae</taxon>
        <taxon>Gobionellinae</taxon>
        <taxon>Mugilogobius</taxon>
    </lineage>
</organism>
<protein>
    <submittedName>
        <fullName evidence="1">Uncharacterized protein</fullName>
    </submittedName>
</protein>
<dbReference type="AlphaFoldDB" id="A0AAW0NUW3"/>
<evidence type="ECO:0000313" key="2">
    <source>
        <dbReference type="Proteomes" id="UP001460270"/>
    </source>
</evidence>
<proteinExistence type="predicted"/>
<dbReference type="Proteomes" id="UP001460270">
    <property type="component" value="Unassembled WGS sequence"/>
</dbReference>
<gene>
    <name evidence="1" type="ORF">WMY93_017993</name>
</gene>
<sequence>MARWAYSTCYIITTSVIDPYFSSTCEQTTPEDDVNDALGLGLLVQASSSAKEPQLLIRRHDDRTNRPGAVYVHELRTAILEVPFKCLESVNNKCQG</sequence>
<keyword evidence="2" id="KW-1185">Reference proteome</keyword>